<organism evidence="3 4">
    <name type="scientific">Sinanodonta woodiana</name>
    <name type="common">Chinese pond mussel</name>
    <name type="synonym">Anodonta woodiana</name>
    <dbReference type="NCBI Taxonomy" id="1069815"/>
    <lineage>
        <taxon>Eukaryota</taxon>
        <taxon>Metazoa</taxon>
        <taxon>Spiralia</taxon>
        <taxon>Lophotrochozoa</taxon>
        <taxon>Mollusca</taxon>
        <taxon>Bivalvia</taxon>
        <taxon>Autobranchia</taxon>
        <taxon>Heteroconchia</taxon>
        <taxon>Palaeoheterodonta</taxon>
        <taxon>Unionida</taxon>
        <taxon>Unionoidea</taxon>
        <taxon>Unionidae</taxon>
        <taxon>Unioninae</taxon>
        <taxon>Sinanodonta</taxon>
    </lineage>
</organism>
<reference evidence="3 4" key="1">
    <citation type="submission" date="2024-11" db="EMBL/GenBank/DDBJ databases">
        <title>Chromosome-level genome assembly of the freshwater bivalve Anodonta woodiana.</title>
        <authorList>
            <person name="Chen X."/>
        </authorList>
    </citation>
    <scope>NUCLEOTIDE SEQUENCE [LARGE SCALE GENOMIC DNA]</scope>
    <source>
        <strain evidence="3">MN2024</strain>
        <tissue evidence="3">Gills</tissue>
    </source>
</reference>
<dbReference type="PIRSF" id="PIRSF005211">
    <property type="entry name" value="Ab_hydro_YheT"/>
    <property type="match status" value="1"/>
</dbReference>
<dbReference type="EMBL" id="JBJQND010000006">
    <property type="protein sequence ID" value="KAL3875291.1"/>
    <property type="molecule type" value="Genomic_DNA"/>
</dbReference>
<evidence type="ECO:0000313" key="3">
    <source>
        <dbReference type="EMBL" id="KAL3875291.1"/>
    </source>
</evidence>
<name>A0ABD3WPN5_SINWO</name>
<dbReference type="InterPro" id="IPR029058">
    <property type="entry name" value="AB_hydrolase_fold"/>
</dbReference>
<dbReference type="InterPro" id="IPR050960">
    <property type="entry name" value="AB_hydrolase_4_sf"/>
</dbReference>
<gene>
    <name evidence="3" type="ORF">ACJMK2_038213</name>
</gene>
<comment type="similarity">
    <text evidence="1">Belongs to the AB hydrolase superfamily. AB hydrolase 4 family.</text>
</comment>
<evidence type="ECO:0000259" key="2">
    <source>
        <dbReference type="Pfam" id="PF00561"/>
    </source>
</evidence>
<dbReference type="Pfam" id="PF00561">
    <property type="entry name" value="Abhydrolase_1"/>
    <property type="match status" value="1"/>
</dbReference>
<evidence type="ECO:0000256" key="1">
    <source>
        <dbReference type="ARBA" id="ARBA00010884"/>
    </source>
</evidence>
<dbReference type="PANTHER" id="PTHR10794">
    <property type="entry name" value="ABHYDROLASE DOMAIN-CONTAINING PROTEIN"/>
    <property type="match status" value="1"/>
</dbReference>
<dbReference type="PANTHER" id="PTHR10794:SF45">
    <property type="entry name" value="MONOACYLGLYCEROL LIPASE ABHD2"/>
    <property type="match status" value="1"/>
</dbReference>
<dbReference type="InterPro" id="IPR000073">
    <property type="entry name" value="AB_hydrolase_1"/>
</dbReference>
<sequence length="309" mass="34674">MNVNGVVLTSPEHNRGIMVPTEVFRLLHLASPSEKPQHFYKEKTAFISTILNMCPTLTEAYIPPLFWGKSGHLQTVIYAKLGRVKPKKPDGKRHYIVMPDGATMSFDVFDPHKAGEKDEYIIVVCPGIANSSEAGYIRTFVNHAQTHGYTVAVLNHLGALRSEKLTSPRMFTYGGTEELDAMVTKLMVLFPKRKLLLVGFSMGGNIVMKYLGEKKENQSKFLCGMSICQGYDCNTAMPLYLEWAHMRRGYMYAMTANLKSLMRHHQNILFGEDAQKKYGPFDEEKIFAATSLSEIDGLYSALQQEAAAT</sequence>
<dbReference type="SUPFAM" id="SSF53474">
    <property type="entry name" value="alpha/beta-Hydrolases"/>
    <property type="match status" value="1"/>
</dbReference>
<dbReference type="Proteomes" id="UP001634394">
    <property type="component" value="Unassembled WGS sequence"/>
</dbReference>
<proteinExistence type="inferred from homology"/>
<dbReference type="AlphaFoldDB" id="A0ABD3WPN5"/>
<comment type="caution">
    <text evidence="3">The sequence shown here is derived from an EMBL/GenBank/DDBJ whole genome shotgun (WGS) entry which is preliminary data.</text>
</comment>
<keyword evidence="4" id="KW-1185">Reference proteome</keyword>
<dbReference type="Gene3D" id="3.40.50.1820">
    <property type="entry name" value="alpha/beta hydrolase"/>
    <property type="match status" value="1"/>
</dbReference>
<evidence type="ECO:0000313" key="4">
    <source>
        <dbReference type="Proteomes" id="UP001634394"/>
    </source>
</evidence>
<feature type="domain" description="AB hydrolase-1" evidence="2">
    <location>
        <begin position="121"/>
        <end position="262"/>
    </location>
</feature>
<dbReference type="InterPro" id="IPR012020">
    <property type="entry name" value="ABHD4"/>
</dbReference>
<protein>
    <recommendedName>
        <fullName evidence="2">AB hydrolase-1 domain-containing protein</fullName>
    </recommendedName>
</protein>
<accession>A0ABD3WPN5</accession>